<dbReference type="Proteomes" id="UP001597083">
    <property type="component" value="Unassembled WGS sequence"/>
</dbReference>
<sequence>MNPRPQAKGPLPQLGTDRRTEARRLIGSIEQAKGITDGQFSALGMLITDASLSADEPALVEVQDGLQWLFRTHYLDVPALDGDQREQR</sequence>
<evidence type="ECO:0000313" key="1">
    <source>
        <dbReference type="EMBL" id="MFD0854710.1"/>
    </source>
</evidence>
<evidence type="ECO:0000313" key="2">
    <source>
        <dbReference type="Proteomes" id="UP001597083"/>
    </source>
</evidence>
<protein>
    <submittedName>
        <fullName evidence="1">Uncharacterized protein</fullName>
    </submittedName>
</protein>
<name>A0ABW3CK96_9ACTN</name>
<accession>A0ABW3CK96</accession>
<reference evidence="2" key="1">
    <citation type="journal article" date="2019" name="Int. J. Syst. Evol. Microbiol.">
        <title>The Global Catalogue of Microorganisms (GCM) 10K type strain sequencing project: providing services to taxonomists for standard genome sequencing and annotation.</title>
        <authorList>
            <consortium name="The Broad Institute Genomics Platform"/>
            <consortium name="The Broad Institute Genome Sequencing Center for Infectious Disease"/>
            <person name="Wu L."/>
            <person name="Ma J."/>
        </authorList>
    </citation>
    <scope>NUCLEOTIDE SEQUENCE [LARGE SCALE GENOMIC DNA]</scope>
    <source>
        <strain evidence="2">JCM 31696</strain>
    </source>
</reference>
<dbReference type="EMBL" id="JBHTIR010003125">
    <property type="protein sequence ID" value="MFD0854710.1"/>
    <property type="molecule type" value="Genomic_DNA"/>
</dbReference>
<keyword evidence="2" id="KW-1185">Reference proteome</keyword>
<gene>
    <name evidence="1" type="ORF">ACFQ07_20900</name>
</gene>
<organism evidence="1 2">
    <name type="scientific">Actinomadura adrarensis</name>
    <dbReference type="NCBI Taxonomy" id="1819600"/>
    <lineage>
        <taxon>Bacteria</taxon>
        <taxon>Bacillati</taxon>
        <taxon>Actinomycetota</taxon>
        <taxon>Actinomycetes</taxon>
        <taxon>Streptosporangiales</taxon>
        <taxon>Thermomonosporaceae</taxon>
        <taxon>Actinomadura</taxon>
    </lineage>
</organism>
<proteinExistence type="predicted"/>
<comment type="caution">
    <text evidence="1">The sequence shown here is derived from an EMBL/GenBank/DDBJ whole genome shotgun (WGS) entry which is preliminary data.</text>
</comment>
<feature type="non-terminal residue" evidence="1">
    <location>
        <position position="88"/>
    </location>
</feature>